<dbReference type="InterPro" id="IPR036866">
    <property type="entry name" value="RibonucZ/Hydroxyglut_hydro"/>
</dbReference>
<dbReference type="PANTHER" id="PTHR43546">
    <property type="entry name" value="UPF0173 METAL-DEPENDENT HYDROLASE MJ1163-RELATED"/>
    <property type="match status" value="1"/>
</dbReference>
<reference evidence="2 3" key="1">
    <citation type="submission" date="2023-02" db="EMBL/GenBank/DDBJ databases">
        <title>Dictyobacter halimunensis sp. nov., a new member of the class Ktedonobacteria from forest soil in a geothermal area.</title>
        <authorList>
            <person name="Rachmania M.K."/>
            <person name="Ningsih F."/>
            <person name="Sakai Y."/>
            <person name="Yabe S."/>
            <person name="Yokota A."/>
            <person name="Sjamsuridzal W."/>
        </authorList>
    </citation>
    <scope>NUCLEOTIDE SEQUENCE [LARGE SCALE GENOMIC DNA]</scope>
    <source>
        <strain evidence="2 3">S3.2.2.5</strain>
    </source>
</reference>
<dbReference type="PANTHER" id="PTHR43546:SF7">
    <property type="entry name" value="METALLO-BETA-LACTAMASE DOMAIN-CONTAINING PROTEIN"/>
    <property type="match status" value="1"/>
</dbReference>
<dbReference type="SUPFAM" id="SSF56281">
    <property type="entry name" value="Metallo-hydrolase/oxidoreductase"/>
    <property type="match status" value="1"/>
</dbReference>
<evidence type="ECO:0000313" key="2">
    <source>
        <dbReference type="EMBL" id="GLV56049.1"/>
    </source>
</evidence>
<dbReference type="EMBL" id="BSRI01000001">
    <property type="protein sequence ID" value="GLV56049.1"/>
    <property type="molecule type" value="Genomic_DNA"/>
</dbReference>
<protein>
    <recommendedName>
        <fullName evidence="1">Metallo-beta-lactamase domain-containing protein</fullName>
    </recommendedName>
</protein>
<gene>
    <name evidence="2" type="ORF">KDH_28930</name>
</gene>
<dbReference type="Proteomes" id="UP001344906">
    <property type="component" value="Unassembled WGS sequence"/>
</dbReference>
<dbReference type="RefSeq" id="WP_338250920.1">
    <property type="nucleotide sequence ID" value="NZ_BSRI01000001.1"/>
</dbReference>
<name>A0ABQ6FP41_9CHLR</name>
<comment type="caution">
    <text evidence="2">The sequence shown here is derived from an EMBL/GenBank/DDBJ whole genome shotgun (WGS) entry which is preliminary data.</text>
</comment>
<evidence type="ECO:0000259" key="1">
    <source>
        <dbReference type="Pfam" id="PF12706"/>
    </source>
</evidence>
<feature type="domain" description="Metallo-beta-lactamase" evidence="1">
    <location>
        <begin position="60"/>
        <end position="240"/>
    </location>
</feature>
<accession>A0ABQ6FP41</accession>
<sequence>MAQSTPIELPPSGAVNTDAGELYFIGNATTLITYDGFTLLTDPAFMHQGGFTPLGHGIYARRETEPACAPQNLPPLDLIVLSHYHGDHFDDVAASELDKQIPIVTTQHATEQLAPLGFKNLHAINTWESQPIKKGDSELLVTAMPAKHAPDPVVDLLPPVMGSMLEFSRKGEHLFRLYISGDTLIFDPLHDIPKRYPDIDLGLFHVGGTTLLGVLVTMNGEQGVQAVKIIHPHEAIPIHFNDYSVFLSGLDDFKEAAKKASLTTNIHYLTQGDTYRFRVGVKSGGD</sequence>
<proteinExistence type="predicted"/>
<dbReference type="InterPro" id="IPR001279">
    <property type="entry name" value="Metallo-B-lactamas"/>
</dbReference>
<evidence type="ECO:0000313" key="3">
    <source>
        <dbReference type="Proteomes" id="UP001344906"/>
    </source>
</evidence>
<dbReference type="InterPro" id="IPR050114">
    <property type="entry name" value="UPF0173_UPF0282_UlaG_hydrolase"/>
</dbReference>
<dbReference type="Pfam" id="PF12706">
    <property type="entry name" value="Lactamase_B_2"/>
    <property type="match status" value="1"/>
</dbReference>
<dbReference type="Gene3D" id="3.60.15.10">
    <property type="entry name" value="Ribonuclease Z/Hydroxyacylglutathione hydrolase-like"/>
    <property type="match status" value="1"/>
</dbReference>
<keyword evidence="3" id="KW-1185">Reference proteome</keyword>
<organism evidence="2 3">
    <name type="scientific">Dictyobacter halimunensis</name>
    <dbReference type="NCBI Taxonomy" id="3026934"/>
    <lineage>
        <taxon>Bacteria</taxon>
        <taxon>Bacillati</taxon>
        <taxon>Chloroflexota</taxon>
        <taxon>Ktedonobacteria</taxon>
        <taxon>Ktedonobacterales</taxon>
        <taxon>Dictyobacteraceae</taxon>
        <taxon>Dictyobacter</taxon>
    </lineage>
</organism>